<dbReference type="RefSeq" id="WP_193734402.1">
    <property type="nucleotide sequence ID" value="NZ_CP063304.1"/>
</dbReference>
<sequence length="156" mass="18108">MRTATKSAIRLFGRIVFLIYILALVYFLFLSEEYGRRAMQTQGYRYNLILFKEIRRFWVYRDKVGMLSAFLNISGNVIGFLPFGFILPVMHQRLKRFSLVTLLGFTLSLIVETLQLVFKVGCFDVDDLLLNTAGAALGYLIFAVCNRIRRVIFEKI</sequence>
<feature type="transmembrane region" description="Helical" evidence="1">
    <location>
        <begin position="12"/>
        <end position="29"/>
    </location>
</feature>
<dbReference type="PANTHER" id="PTHR36834">
    <property type="entry name" value="MEMBRANE PROTEIN-RELATED"/>
    <property type="match status" value="1"/>
</dbReference>
<dbReference type="InterPro" id="IPR006976">
    <property type="entry name" value="VanZ-like"/>
</dbReference>
<dbReference type="AlphaFoldDB" id="A0A7M2RFD5"/>
<dbReference type="KEGG" id="bliq:INP51_08205"/>
<reference evidence="3 4" key="1">
    <citation type="submission" date="2020-10" db="EMBL/GenBank/DDBJ databases">
        <title>Blautia liquoris sp.nov., isolated from the mud in a fermentation cellar used for the production of Chinese strong-flavoured liquor.</title>
        <authorList>
            <person name="Lu L."/>
        </authorList>
    </citation>
    <scope>NUCLEOTIDE SEQUENCE [LARGE SCALE GENOMIC DNA]</scope>
    <source>
        <strain evidence="3 4">LZLJ-3</strain>
    </source>
</reference>
<feature type="transmembrane region" description="Helical" evidence="1">
    <location>
        <begin position="130"/>
        <end position="148"/>
    </location>
</feature>
<evidence type="ECO:0000259" key="2">
    <source>
        <dbReference type="Pfam" id="PF04892"/>
    </source>
</evidence>
<evidence type="ECO:0000313" key="3">
    <source>
        <dbReference type="EMBL" id="QOV18040.1"/>
    </source>
</evidence>
<keyword evidence="1" id="KW-0812">Transmembrane</keyword>
<organism evidence="3 4">
    <name type="scientific">Blautia liquoris</name>
    <dbReference type="NCBI Taxonomy" id="2779518"/>
    <lineage>
        <taxon>Bacteria</taxon>
        <taxon>Bacillati</taxon>
        <taxon>Bacillota</taxon>
        <taxon>Clostridia</taxon>
        <taxon>Lachnospirales</taxon>
        <taxon>Lachnospiraceae</taxon>
        <taxon>Blautia</taxon>
    </lineage>
</organism>
<keyword evidence="1" id="KW-0472">Membrane</keyword>
<keyword evidence="4" id="KW-1185">Reference proteome</keyword>
<evidence type="ECO:0000256" key="1">
    <source>
        <dbReference type="SAM" id="Phobius"/>
    </source>
</evidence>
<feature type="domain" description="VanZ-like" evidence="2">
    <location>
        <begin position="17"/>
        <end position="145"/>
    </location>
</feature>
<dbReference type="Pfam" id="PF04892">
    <property type="entry name" value="VanZ"/>
    <property type="match status" value="1"/>
</dbReference>
<dbReference type="Proteomes" id="UP000593601">
    <property type="component" value="Chromosome"/>
</dbReference>
<dbReference type="InterPro" id="IPR053150">
    <property type="entry name" value="Teicoplanin_resist-assoc"/>
</dbReference>
<dbReference type="EMBL" id="CP063304">
    <property type="protein sequence ID" value="QOV18040.1"/>
    <property type="molecule type" value="Genomic_DNA"/>
</dbReference>
<accession>A0A7M2RFD5</accession>
<gene>
    <name evidence="3" type="ORF">INP51_08205</name>
</gene>
<feature type="transmembrane region" description="Helical" evidence="1">
    <location>
        <begin position="99"/>
        <end position="118"/>
    </location>
</feature>
<dbReference type="PANTHER" id="PTHR36834:SF1">
    <property type="entry name" value="INTEGRAL MEMBRANE PROTEIN"/>
    <property type="match status" value="1"/>
</dbReference>
<feature type="transmembrane region" description="Helical" evidence="1">
    <location>
        <begin position="66"/>
        <end position="87"/>
    </location>
</feature>
<proteinExistence type="predicted"/>
<keyword evidence="1" id="KW-1133">Transmembrane helix</keyword>
<evidence type="ECO:0000313" key="4">
    <source>
        <dbReference type="Proteomes" id="UP000593601"/>
    </source>
</evidence>
<protein>
    <submittedName>
        <fullName evidence="3">VanZ family protein</fullName>
    </submittedName>
</protein>
<name>A0A7M2RFD5_9FIRM</name>